<accession>A0A9D3WDQ0</accession>
<gene>
    <name evidence="1" type="ORF">J1N35_004958</name>
</gene>
<organism evidence="1 2">
    <name type="scientific">Gossypium stocksii</name>
    <dbReference type="NCBI Taxonomy" id="47602"/>
    <lineage>
        <taxon>Eukaryota</taxon>
        <taxon>Viridiplantae</taxon>
        <taxon>Streptophyta</taxon>
        <taxon>Embryophyta</taxon>
        <taxon>Tracheophyta</taxon>
        <taxon>Spermatophyta</taxon>
        <taxon>Magnoliopsida</taxon>
        <taxon>eudicotyledons</taxon>
        <taxon>Gunneridae</taxon>
        <taxon>Pentapetalae</taxon>
        <taxon>rosids</taxon>
        <taxon>malvids</taxon>
        <taxon>Malvales</taxon>
        <taxon>Malvaceae</taxon>
        <taxon>Malvoideae</taxon>
        <taxon>Gossypium</taxon>
    </lineage>
</organism>
<comment type="caution">
    <text evidence="1">The sequence shown here is derived from an EMBL/GenBank/DDBJ whole genome shotgun (WGS) entry which is preliminary data.</text>
</comment>
<evidence type="ECO:0000313" key="2">
    <source>
        <dbReference type="Proteomes" id="UP000828251"/>
    </source>
</evidence>
<sequence>MAHNEGEANGLFEDRSTKKVHLKDQQVESIVLTMGVSTLASIMSWKEKLIGGSSVMGNESEVLALEMESDLEFVEEDIMKSTINGIPSID</sequence>
<dbReference type="AlphaFoldDB" id="A0A9D3WDQ0"/>
<keyword evidence="2" id="KW-1185">Reference proteome</keyword>
<proteinExistence type="predicted"/>
<dbReference type="EMBL" id="JAIQCV010000002">
    <property type="protein sequence ID" value="KAH1121798.1"/>
    <property type="molecule type" value="Genomic_DNA"/>
</dbReference>
<evidence type="ECO:0000313" key="1">
    <source>
        <dbReference type="EMBL" id="KAH1121798.1"/>
    </source>
</evidence>
<reference evidence="1 2" key="1">
    <citation type="journal article" date="2021" name="Plant Biotechnol. J.">
        <title>Multi-omics assisted identification of the key and species-specific regulatory components of drought-tolerant mechanisms in Gossypium stocksii.</title>
        <authorList>
            <person name="Yu D."/>
            <person name="Ke L."/>
            <person name="Zhang D."/>
            <person name="Wu Y."/>
            <person name="Sun Y."/>
            <person name="Mei J."/>
            <person name="Sun J."/>
            <person name="Sun Y."/>
        </authorList>
    </citation>
    <scope>NUCLEOTIDE SEQUENCE [LARGE SCALE GENOMIC DNA]</scope>
    <source>
        <strain evidence="2">cv. E1</strain>
        <tissue evidence="1">Leaf</tissue>
    </source>
</reference>
<protein>
    <submittedName>
        <fullName evidence="1">Uncharacterized protein</fullName>
    </submittedName>
</protein>
<dbReference type="Proteomes" id="UP000828251">
    <property type="component" value="Unassembled WGS sequence"/>
</dbReference>
<name>A0A9D3WDQ0_9ROSI</name>